<dbReference type="AlphaFoldDB" id="A0A223NWD8"/>
<keyword evidence="3" id="KW-1185">Reference proteome</keyword>
<dbReference type="InterPro" id="IPR007048">
    <property type="entry name" value="IraD/Gp25-like"/>
</dbReference>
<sequence>MAITDQSFLGTGWSFPPTFRRESYTVDMLVNEPDVRSSIEIILSTITGERIMLPTFGCNLQPHVFDVMNTPNVAMIQKIVNDALVFNEPRIIVESVTATPDENHGVLQINIQYTIISTNTRYNYVYPFYINEATNITT</sequence>
<dbReference type="RefSeq" id="WP_094570322.1">
    <property type="nucleotide sequence ID" value="NZ_CP022743.1"/>
</dbReference>
<reference evidence="2 3" key="1">
    <citation type="submission" date="2017-08" db="EMBL/GenBank/DDBJ databases">
        <title>Complete genome sequence of Mucilaginibacter sp. strain BJC16-A31.</title>
        <authorList>
            <consortium name="Henan University of Science and Technology"/>
            <person name="You X."/>
        </authorList>
    </citation>
    <scope>NUCLEOTIDE SEQUENCE [LARGE SCALE GENOMIC DNA]</scope>
    <source>
        <strain evidence="2 3">BJC16-A31</strain>
    </source>
</reference>
<organism evidence="2 3">
    <name type="scientific">Mucilaginibacter xinganensis</name>
    <dbReference type="NCBI Taxonomy" id="1234841"/>
    <lineage>
        <taxon>Bacteria</taxon>
        <taxon>Pseudomonadati</taxon>
        <taxon>Bacteroidota</taxon>
        <taxon>Sphingobacteriia</taxon>
        <taxon>Sphingobacteriales</taxon>
        <taxon>Sphingobacteriaceae</taxon>
        <taxon>Mucilaginibacter</taxon>
    </lineage>
</organism>
<dbReference type="Gene3D" id="3.10.450.40">
    <property type="match status" value="1"/>
</dbReference>
<feature type="domain" description="IraD/Gp25-like" evidence="1">
    <location>
        <begin position="33"/>
        <end position="119"/>
    </location>
</feature>
<evidence type="ECO:0000259" key="1">
    <source>
        <dbReference type="Pfam" id="PF04965"/>
    </source>
</evidence>
<dbReference type="Pfam" id="PF04965">
    <property type="entry name" value="GPW_gp25"/>
    <property type="match status" value="1"/>
</dbReference>
<evidence type="ECO:0000313" key="3">
    <source>
        <dbReference type="Proteomes" id="UP000215002"/>
    </source>
</evidence>
<name>A0A223NWD8_9SPHI</name>
<dbReference type="SUPFAM" id="SSF160719">
    <property type="entry name" value="gpW/gp25-like"/>
    <property type="match status" value="1"/>
</dbReference>
<dbReference type="KEGG" id="muc:MuYL_2016"/>
<dbReference type="OrthoDB" id="9802846at2"/>
<proteinExistence type="predicted"/>
<protein>
    <recommendedName>
        <fullName evidence="1">IraD/Gp25-like domain-containing protein</fullName>
    </recommendedName>
</protein>
<gene>
    <name evidence="2" type="ORF">MuYL_2016</name>
</gene>
<evidence type="ECO:0000313" key="2">
    <source>
        <dbReference type="EMBL" id="ASU33908.1"/>
    </source>
</evidence>
<dbReference type="EMBL" id="CP022743">
    <property type="protein sequence ID" value="ASU33908.1"/>
    <property type="molecule type" value="Genomic_DNA"/>
</dbReference>
<accession>A0A223NWD8</accession>
<dbReference type="Proteomes" id="UP000215002">
    <property type="component" value="Chromosome"/>
</dbReference>